<organism evidence="2 3">
    <name type="scientific">Saxophila tyrrhenica</name>
    <dbReference type="NCBI Taxonomy" id="1690608"/>
    <lineage>
        <taxon>Eukaryota</taxon>
        <taxon>Fungi</taxon>
        <taxon>Dikarya</taxon>
        <taxon>Ascomycota</taxon>
        <taxon>Pezizomycotina</taxon>
        <taxon>Dothideomycetes</taxon>
        <taxon>Dothideomycetidae</taxon>
        <taxon>Mycosphaerellales</taxon>
        <taxon>Extremaceae</taxon>
        <taxon>Saxophila</taxon>
    </lineage>
</organism>
<feature type="region of interest" description="Disordered" evidence="1">
    <location>
        <begin position="178"/>
        <end position="229"/>
    </location>
</feature>
<evidence type="ECO:0000313" key="3">
    <source>
        <dbReference type="Proteomes" id="UP001337655"/>
    </source>
</evidence>
<dbReference type="GeneID" id="89931539"/>
<dbReference type="RefSeq" id="XP_064654447.1">
    <property type="nucleotide sequence ID" value="XM_064807433.1"/>
</dbReference>
<dbReference type="AlphaFoldDB" id="A0AAV9NW82"/>
<keyword evidence="3" id="KW-1185">Reference proteome</keyword>
<feature type="region of interest" description="Disordered" evidence="1">
    <location>
        <begin position="22"/>
        <end position="41"/>
    </location>
</feature>
<evidence type="ECO:0000256" key="1">
    <source>
        <dbReference type="SAM" id="MobiDB-lite"/>
    </source>
</evidence>
<sequence length="296" mass="32594">MFLPDTSSHPPILHLKTFRDNMDHPNQAQQPTSSSSSASTKIQNVSSRSLVVKFIPSACGEPEHGGRFVLLGTLTDKQNVRRNYGMEIAAERLAHMAVNRRLMMLIDQNDFRGPHAKDVWEELLTDVELWALPITSALHTITVVRPVLLRAGKMRSDKSDEQKKTFIANVRALETTLKPSTPAAELPASPVTSPVQTTNTDRASPRASPPATAPRARPSGVRKATQSTKNIERARAMEALVRHDPFMQNATLVDADVPSSLEGIKALMETDSKAVVEYIARCRNRATALKGLAHRQ</sequence>
<comment type="caution">
    <text evidence="2">The sequence shown here is derived from an EMBL/GenBank/DDBJ whole genome shotgun (WGS) entry which is preliminary data.</text>
</comment>
<evidence type="ECO:0000313" key="2">
    <source>
        <dbReference type="EMBL" id="KAK5164119.1"/>
    </source>
</evidence>
<dbReference type="EMBL" id="JAVRRT010000021">
    <property type="protein sequence ID" value="KAK5164119.1"/>
    <property type="molecule type" value="Genomic_DNA"/>
</dbReference>
<dbReference type="Proteomes" id="UP001337655">
    <property type="component" value="Unassembled WGS sequence"/>
</dbReference>
<gene>
    <name evidence="2" type="ORF">LTR77_010210</name>
</gene>
<protein>
    <submittedName>
        <fullName evidence="2">Uncharacterized protein</fullName>
    </submittedName>
</protein>
<feature type="compositionally biased region" description="Polar residues" evidence="1">
    <location>
        <begin position="190"/>
        <end position="201"/>
    </location>
</feature>
<reference evidence="2 3" key="1">
    <citation type="submission" date="2023-08" db="EMBL/GenBank/DDBJ databases">
        <title>Black Yeasts Isolated from many extreme environments.</title>
        <authorList>
            <person name="Coleine C."/>
            <person name="Stajich J.E."/>
            <person name="Selbmann L."/>
        </authorList>
    </citation>
    <scope>NUCLEOTIDE SEQUENCE [LARGE SCALE GENOMIC DNA]</scope>
    <source>
        <strain evidence="2 3">CCFEE 5935</strain>
    </source>
</reference>
<accession>A0AAV9NW82</accession>
<proteinExistence type="predicted"/>
<name>A0AAV9NW82_9PEZI</name>